<keyword evidence="2" id="KW-0812">Transmembrane</keyword>
<evidence type="ECO:0000256" key="1">
    <source>
        <dbReference type="SAM" id="MobiDB-lite"/>
    </source>
</evidence>
<comment type="caution">
    <text evidence="3">The sequence shown here is derived from an EMBL/GenBank/DDBJ whole genome shotgun (WGS) entry which is preliminary data.</text>
</comment>
<feature type="transmembrane region" description="Helical" evidence="2">
    <location>
        <begin position="109"/>
        <end position="132"/>
    </location>
</feature>
<feature type="transmembrane region" description="Helical" evidence="2">
    <location>
        <begin position="188"/>
        <end position="208"/>
    </location>
</feature>
<feature type="compositionally biased region" description="Low complexity" evidence="1">
    <location>
        <begin position="1035"/>
        <end position="1064"/>
    </location>
</feature>
<keyword evidence="2" id="KW-1133">Transmembrane helix</keyword>
<feature type="compositionally biased region" description="Polar residues" evidence="1">
    <location>
        <begin position="929"/>
        <end position="940"/>
    </location>
</feature>
<dbReference type="Proteomes" id="UP000823485">
    <property type="component" value="Unassembled WGS sequence"/>
</dbReference>
<protein>
    <recommendedName>
        <fullName evidence="5">TrbL/VirB6 plasmid conjugal transfer protein</fullName>
    </recommendedName>
</protein>
<evidence type="ECO:0000313" key="3">
    <source>
        <dbReference type="EMBL" id="MBM7716016.1"/>
    </source>
</evidence>
<evidence type="ECO:0000256" key="2">
    <source>
        <dbReference type="SAM" id="Phobius"/>
    </source>
</evidence>
<dbReference type="NCBIfam" id="NF046089">
    <property type="entry name" value="CD3337_EF1877"/>
    <property type="match status" value="1"/>
</dbReference>
<reference evidence="3 4" key="1">
    <citation type="submission" date="2021-01" db="EMBL/GenBank/DDBJ databases">
        <title>Genomic Encyclopedia of Type Strains, Phase IV (KMG-IV): sequencing the most valuable type-strain genomes for metagenomic binning, comparative biology and taxonomic classification.</title>
        <authorList>
            <person name="Goeker M."/>
        </authorList>
    </citation>
    <scope>NUCLEOTIDE SEQUENCE [LARGE SCALE GENOMIC DNA]</scope>
    <source>
        <strain evidence="3 4">DSM 105453</strain>
    </source>
</reference>
<feature type="compositionally biased region" description="Basic and acidic residues" evidence="1">
    <location>
        <begin position="746"/>
        <end position="776"/>
    </location>
</feature>
<proteinExistence type="predicted"/>
<feature type="transmembrane region" description="Helical" evidence="2">
    <location>
        <begin position="379"/>
        <end position="401"/>
    </location>
</feature>
<sequence length="1142" mass="124403">MVLTLLVFIGGIGASSPTPAFAEKDSQRVDQGIVDAFEREQMGEFKDGGRNYYYLDSVTERDAKKAREDSVWENIKDKLFGWTDFSGNFMDKFNTFLNMIVNMAFKMNLFMTNTMIMVLDFAFDIDIIGVLVHDLQNSIQDMTGISGGKFLGGGLFGGLIKMVAVLAVLYMLYVFIIRRAFLESIGSLMKTVVTLSLSLLLFSNYATFISGAQSITHDATRYIIGLTTWNENSNITVDSNTKTTMKDSLWTMFVDRPYLYMQYGTHDVGQIGKSRVEDLLKTPTGEDRYEKVLTNEVAGHNNDFMVHSSVLDRLSFSAFYLVVNGIVSMPIFMLAILLIVLQFWFLIIAAIAPFALLVASIPGFFGVLKRYAIEFVIPLGLKVFFAFFTVLLLVLSDALFSMSIAQRYNAQSIIDYIAVGVFHFVLFITLFLLRKRISNIFASGSQMIAGLREASGPVNPFTIAKKGVQGTATVAGVAVGAAVAGPAGAAMGASIGSTAGRAVTGEAGVAEVASATSRAANFSKLSKLSDARKNIDFEIGKEKKEDITEFMKGKGFDDQTIKDTIDAFEKNGLQDVSQEEIEEQYEKMAKDARGEELDKDFSQVMAAGIKEQRADNRIKEQQRILEKEQKPTETSENAARFFHEKGAHHATLDVVGNLEKAGLKDVSMEEMEAQYARMQTQFDKGKFNGDFASEFATGIQEQRMQDANYESHERIFANAKSEIKTVDNGAEQPSTVKSIPMENNDMELKSLYDQEPRDTTSMDTKPMDESKDDSRPVQDGPMDVGPIPNRANNQNTNQSENTPIGSNPIQTAGYSSKQSEVRPMDGQKYDTSGSDAPPMEHGSLDGTKLDQKGLDSTPVTGNSTTGGRMDSTSLNESDMNATPLDQNSMKGEGMSGTNMDVSPMGETPLQGNTMDTKPMENESLAGKEMNTNPVGNNPVSGNHMDAKKMESGDMGGNKFSDSPMNNNPIGGSQMESKPLDKNEVKGGGMESRPMGDNPLGNNQIESKPLESNPLGGSKMETTPMGGREMKGSSIEGSPMGGSEMKGSSMSGSSMESSSLEGTSMNSTSMQGQGMDAKPLEQSSFGGSTFEAKPIESNRTMQEPSQSTPASSNLNNSTQSQIPETERLNPEQGARNTGENKSN</sequence>
<keyword evidence="4" id="KW-1185">Reference proteome</keyword>
<feature type="transmembrane region" description="Helical" evidence="2">
    <location>
        <begin position="413"/>
        <end position="433"/>
    </location>
</feature>
<accession>A0ABS2R8N4</accession>
<feature type="compositionally biased region" description="Basic and acidic residues" evidence="1">
    <location>
        <begin position="819"/>
        <end position="828"/>
    </location>
</feature>
<feature type="transmembrane region" description="Helical" evidence="2">
    <location>
        <begin position="318"/>
        <end position="339"/>
    </location>
</feature>
<dbReference type="EMBL" id="JAFBFH010000021">
    <property type="protein sequence ID" value="MBM7716016.1"/>
    <property type="molecule type" value="Genomic_DNA"/>
</dbReference>
<feature type="compositionally biased region" description="Polar residues" evidence="1">
    <location>
        <begin position="1133"/>
        <end position="1142"/>
    </location>
</feature>
<keyword evidence="2" id="KW-0472">Membrane</keyword>
<feature type="transmembrane region" description="Helical" evidence="2">
    <location>
        <begin position="153"/>
        <end position="176"/>
    </location>
</feature>
<feature type="compositionally biased region" description="Polar residues" evidence="1">
    <location>
        <begin position="959"/>
        <end position="975"/>
    </location>
</feature>
<feature type="compositionally biased region" description="Polar residues" evidence="1">
    <location>
        <begin position="790"/>
        <end position="818"/>
    </location>
</feature>
<feature type="compositionally biased region" description="Polar residues" evidence="1">
    <location>
        <begin position="1096"/>
        <end position="1122"/>
    </location>
</feature>
<feature type="compositionally biased region" description="Polar residues" evidence="1">
    <location>
        <begin position="857"/>
        <end position="900"/>
    </location>
</feature>
<gene>
    <name evidence="3" type="ORF">JOC94_003027</name>
</gene>
<feature type="transmembrane region" description="Helical" evidence="2">
    <location>
        <begin position="345"/>
        <end position="367"/>
    </location>
</feature>
<dbReference type="InterPro" id="IPR058112">
    <property type="entry name" value="CD3337_EF1877-like"/>
</dbReference>
<feature type="region of interest" description="Disordered" evidence="1">
    <location>
        <begin position="723"/>
        <end position="1142"/>
    </location>
</feature>
<organism evidence="3 4">
    <name type="scientific">Siminovitchia thermophila</name>
    <dbReference type="NCBI Taxonomy" id="1245522"/>
    <lineage>
        <taxon>Bacteria</taxon>
        <taxon>Bacillati</taxon>
        <taxon>Bacillota</taxon>
        <taxon>Bacilli</taxon>
        <taxon>Bacillales</taxon>
        <taxon>Bacillaceae</taxon>
        <taxon>Siminovitchia</taxon>
    </lineage>
</organism>
<name>A0ABS2R8N4_9BACI</name>
<evidence type="ECO:0000313" key="4">
    <source>
        <dbReference type="Proteomes" id="UP000823485"/>
    </source>
</evidence>
<evidence type="ECO:0008006" key="5">
    <source>
        <dbReference type="Google" id="ProtNLM"/>
    </source>
</evidence>